<accession>A0A266Q4P0</accession>
<dbReference type="RefSeq" id="WP_094985812.1">
    <property type="nucleotide sequence ID" value="NZ_NHNI01000002.1"/>
</dbReference>
<dbReference type="AlphaFoldDB" id="A0A266Q4P0"/>
<name>A0A266Q4P0_9GAMM</name>
<dbReference type="Proteomes" id="UP000216101">
    <property type="component" value="Unassembled WGS sequence"/>
</dbReference>
<comment type="caution">
    <text evidence="1">The sequence shown here is derived from an EMBL/GenBank/DDBJ whole genome shotgun (WGS) entry which is preliminary data.</text>
</comment>
<reference evidence="2" key="1">
    <citation type="submission" date="2017-05" db="EMBL/GenBank/DDBJ databases">
        <authorList>
            <person name="Barney B.M."/>
        </authorList>
    </citation>
    <scope>NUCLEOTIDE SEQUENCE [LARGE SCALE GENOMIC DNA]</scope>
    <source>
        <strain evidence="2">PSBB022</strain>
    </source>
</reference>
<organism evidence="1 2">
    <name type="scientific">Cellvibrio mixtus</name>
    <dbReference type="NCBI Taxonomy" id="39650"/>
    <lineage>
        <taxon>Bacteria</taxon>
        <taxon>Pseudomonadati</taxon>
        <taxon>Pseudomonadota</taxon>
        <taxon>Gammaproteobacteria</taxon>
        <taxon>Cellvibrionales</taxon>
        <taxon>Cellvibrionaceae</taxon>
        <taxon>Cellvibrio</taxon>
    </lineage>
</organism>
<evidence type="ECO:0000313" key="2">
    <source>
        <dbReference type="Proteomes" id="UP000216101"/>
    </source>
</evidence>
<sequence length="517" mass="55869">MTISNVATLYRYEADKVAQNRAQYTRETAFEVIRAHNCDVSYQLAAGTSQTVTEAKTMAQSPWRFELIERGPIVPGSVILQIAGELFFDDAEGNIVRNYSTSTGAGTVVGLIDYESTRCTIDNYTGRPLTATVTPIAIVVGDDWSVLNRTTFRTSAAPLRPNGFNVRADNVETAVQYNGQADNQGAITGDGITGDVDLQKGLAEITFPAPVLASTVFYNAVSYKQIPLDPAILGLDPVRLPSDGRVPIVRDADILVITHTKKDLVNAPAAGLVVNAGRDRLHDAWFEDSVGTRLDPAQYTLNKEAGTATLATPFVAQDAENNALVGDLFFVHRIDDMALCTEARIDGTLQLAQPLYHNFPADETWVASAVYLGNLRGRVKNFACYVTDPGYGGTGTPSNGQYNLVNYPIAIDNRGSVPERWKIIFTSTTAFRLLGEHRGQVATGTTAVDFSPLNPQSGTPFFTIKSDGWGAGWATGNTAVFETEAAAAPLWLIRTVLPGQATVEDDSLKIELRGDHN</sequence>
<keyword evidence="2" id="KW-1185">Reference proteome</keyword>
<gene>
    <name evidence="1" type="ORF">CBP51_16775</name>
</gene>
<dbReference type="EMBL" id="NHNI01000002">
    <property type="protein sequence ID" value="OZY84815.1"/>
    <property type="molecule type" value="Genomic_DNA"/>
</dbReference>
<evidence type="ECO:0000313" key="1">
    <source>
        <dbReference type="EMBL" id="OZY84815.1"/>
    </source>
</evidence>
<proteinExistence type="predicted"/>
<protein>
    <submittedName>
        <fullName evidence="1">Uncharacterized protein</fullName>
    </submittedName>
</protein>